<protein>
    <recommendedName>
        <fullName evidence="5">Oxidoreductase</fullName>
    </recommendedName>
</protein>
<organism evidence="3 4">
    <name type="scientific">Leucosporidium creatinivorum</name>
    <dbReference type="NCBI Taxonomy" id="106004"/>
    <lineage>
        <taxon>Eukaryota</taxon>
        <taxon>Fungi</taxon>
        <taxon>Dikarya</taxon>
        <taxon>Basidiomycota</taxon>
        <taxon>Pucciniomycotina</taxon>
        <taxon>Microbotryomycetes</taxon>
        <taxon>Leucosporidiales</taxon>
        <taxon>Leucosporidium</taxon>
    </lineage>
</organism>
<evidence type="ECO:0000259" key="2">
    <source>
        <dbReference type="Pfam" id="PF02894"/>
    </source>
</evidence>
<keyword evidence="4" id="KW-1185">Reference proteome</keyword>
<dbReference type="SUPFAM" id="SSF51735">
    <property type="entry name" value="NAD(P)-binding Rossmann-fold domains"/>
    <property type="match status" value="1"/>
</dbReference>
<accession>A0A1Y2FL47</accession>
<dbReference type="PANTHER" id="PTHR43377">
    <property type="entry name" value="BILIVERDIN REDUCTASE A"/>
    <property type="match status" value="1"/>
</dbReference>
<dbReference type="InterPro" id="IPR051450">
    <property type="entry name" value="Gfo/Idh/MocA_Oxidoreductases"/>
</dbReference>
<dbReference type="InterPro" id="IPR036291">
    <property type="entry name" value="NAD(P)-bd_dom_sf"/>
</dbReference>
<dbReference type="GO" id="GO:0000166">
    <property type="term" value="F:nucleotide binding"/>
    <property type="evidence" value="ECO:0007669"/>
    <property type="project" value="InterPro"/>
</dbReference>
<proteinExistence type="predicted"/>
<evidence type="ECO:0008006" key="5">
    <source>
        <dbReference type="Google" id="ProtNLM"/>
    </source>
</evidence>
<evidence type="ECO:0000259" key="1">
    <source>
        <dbReference type="Pfam" id="PF01408"/>
    </source>
</evidence>
<dbReference type="Proteomes" id="UP000193467">
    <property type="component" value="Unassembled WGS sequence"/>
</dbReference>
<feature type="domain" description="Gfo/Idh/MocA-like oxidoreductase N-terminal" evidence="1">
    <location>
        <begin position="6"/>
        <end position="127"/>
    </location>
</feature>
<dbReference type="Pfam" id="PF02894">
    <property type="entry name" value="GFO_IDH_MocA_C"/>
    <property type="match status" value="1"/>
</dbReference>
<dbReference type="EMBL" id="MCGR01000017">
    <property type="protein sequence ID" value="ORY84700.1"/>
    <property type="molecule type" value="Genomic_DNA"/>
</dbReference>
<dbReference type="PANTHER" id="PTHR43377:SF1">
    <property type="entry name" value="BILIVERDIN REDUCTASE A"/>
    <property type="match status" value="1"/>
</dbReference>
<evidence type="ECO:0000313" key="3">
    <source>
        <dbReference type="EMBL" id="ORY84700.1"/>
    </source>
</evidence>
<comment type="caution">
    <text evidence="3">The sequence shown here is derived from an EMBL/GenBank/DDBJ whole genome shotgun (WGS) entry which is preliminary data.</text>
</comment>
<dbReference type="Gene3D" id="3.40.50.720">
    <property type="entry name" value="NAD(P)-binding Rossmann-like Domain"/>
    <property type="match status" value="1"/>
</dbReference>
<reference evidence="3 4" key="1">
    <citation type="submission" date="2016-07" db="EMBL/GenBank/DDBJ databases">
        <title>Pervasive Adenine N6-methylation of Active Genes in Fungi.</title>
        <authorList>
            <consortium name="DOE Joint Genome Institute"/>
            <person name="Mondo S.J."/>
            <person name="Dannebaum R.O."/>
            <person name="Kuo R.C."/>
            <person name="Labutti K."/>
            <person name="Haridas S."/>
            <person name="Kuo A."/>
            <person name="Salamov A."/>
            <person name="Ahrendt S.R."/>
            <person name="Lipzen A."/>
            <person name="Sullivan W."/>
            <person name="Andreopoulos W.B."/>
            <person name="Clum A."/>
            <person name="Lindquist E."/>
            <person name="Daum C."/>
            <person name="Ramamoorthy G.K."/>
            <person name="Gryganskyi A."/>
            <person name="Culley D."/>
            <person name="Magnuson J.K."/>
            <person name="James T.Y."/>
            <person name="O'Malley M.A."/>
            <person name="Stajich J.E."/>
            <person name="Spatafora J.W."/>
            <person name="Visel A."/>
            <person name="Grigoriev I.V."/>
        </authorList>
    </citation>
    <scope>NUCLEOTIDE SEQUENCE [LARGE SCALE GENOMIC DNA]</scope>
    <source>
        <strain evidence="3 4">62-1032</strain>
    </source>
</reference>
<dbReference type="InterPro" id="IPR000683">
    <property type="entry name" value="Gfo/Idh/MocA-like_OxRdtase_N"/>
</dbReference>
<dbReference type="InterPro" id="IPR004104">
    <property type="entry name" value="Gfo/Idh/MocA-like_OxRdtase_C"/>
</dbReference>
<dbReference type="STRING" id="106004.A0A1Y2FL47"/>
<dbReference type="InParanoid" id="A0A1Y2FL47"/>
<evidence type="ECO:0000313" key="4">
    <source>
        <dbReference type="Proteomes" id="UP000193467"/>
    </source>
</evidence>
<feature type="domain" description="Gfo/Idh/MocA-like oxidoreductase C-terminal" evidence="2">
    <location>
        <begin position="139"/>
        <end position="354"/>
    </location>
</feature>
<dbReference type="Gene3D" id="3.30.360.10">
    <property type="entry name" value="Dihydrodipicolinate Reductase, domain 2"/>
    <property type="match status" value="1"/>
</dbReference>
<dbReference type="OrthoDB" id="446809at2759"/>
<dbReference type="SUPFAM" id="SSF55347">
    <property type="entry name" value="Glyceraldehyde-3-phosphate dehydrogenase-like, C-terminal domain"/>
    <property type="match status" value="1"/>
</dbReference>
<gene>
    <name evidence="3" type="ORF">BCR35DRAFT_303030</name>
</gene>
<dbReference type="AlphaFoldDB" id="A0A1Y2FL47"/>
<sequence length="357" mass="38235">MSPTPIAVIGAPGLIGLRHTQHCLDEPTVELSCIVDPTPKGVELAEKIKVPLYTSVDDMLAARKAGEVKVAGAIVATPNASHVPIGIQLAHAGVSALVEKPMSTDIASGRELVAAASENFTKLLVGHHRRFNPYIVNTKKILESGALGKVLAVQGQWSTLKPADYFEAPTEWRKVPKTGGVVLINLVHDIDLMRYLFGDIVRVYSEPGASTRGHPVEETGACTLKFASGAVGTFIFSDATASPYNFESATGENPLMPKKSQNVYTIMGTGGSVSFPELKTWHYNSPSQSWTDELQVDEPAPVDPTPPFTVQLRHFAQVCEGQAEPNCSGLEALKTIITLEAIRESMETGLPVEVAQG</sequence>
<name>A0A1Y2FL47_9BASI</name>
<dbReference type="Pfam" id="PF01408">
    <property type="entry name" value="GFO_IDH_MocA"/>
    <property type="match status" value="1"/>
</dbReference>